<dbReference type="PANTHER" id="PTHR11564">
    <property type="entry name" value="SIGNAL RECOGNITION PARTICLE 54K PROTEIN SRP54"/>
    <property type="match status" value="1"/>
</dbReference>
<dbReference type="AlphaFoldDB" id="A0A3Q0JDR0"/>
<dbReference type="Pfam" id="PF02978">
    <property type="entry name" value="SRP_SPB"/>
    <property type="match status" value="1"/>
</dbReference>
<dbReference type="GO" id="GO:0005786">
    <property type="term" value="C:signal recognition particle, endoplasmic reticulum targeting"/>
    <property type="evidence" value="ECO:0007669"/>
    <property type="project" value="TreeGrafter"/>
</dbReference>
<dbReference type="GO" id="GO:0005829">
    <property type="term" value="C:cytosol"/>
    <property type="evidence" value="ECO:0007669"/>
    <property type="project" value="TreeGrafter"/>
</dbReference>
<dbReference type="PANTHER" id="PTHR11564:SF5">
    <property type="entry name" value="SIGNAL RECOGNITION PARTICLE SUBUNIT SRP54"/>
    <property type="match status" value="1"/>
</dbReference>
<dbReference type="STRING" id="121845.A0A3Q0JDR0"/>
<dbReference type="SUPFAM" id="SSF47446">
    <property type="entry name" value="Signal peptide-binding domain"/>
    <property type="match status" value="1"/>
</dbReference>
<dbReference type="GO" id="GO:0006616">
    <property type="term" value="P:SRP-dependent cotranslational protein targeting to membrane, translocation"/>
    <property type="evidence" value="ECO:0007669"/>
    <property type="project" value="TreeGrafter"/>
</dbReference>
<feature type="domain" description="Signal recognition particle SRP54 subunit M-domain" evidence="3">
    <location>
        <begin position="30"/>
        <end position="134"/>
    </location>
</feature>
<dbReference type="GO" id="GO:0008312">
    <property type="term" value="F:7S RNA binding"/>
    <property type="evidence" value="ECO:0007669"/>
    <property type="project" value="InterPro"/>
</dbReference>
<dbReference type="InterPro" id="IPR022941">
    <property type="entry name" value="SRP54"/>
</dbReference>
<dbReference type="InterPro" id="IPR036891">
    <property type="entry name" value="Signal_recog_part_SRP54_M_sf"/>
</dbReference>
<evidence type="ECO:0000313" key="5">
    <source>
        <dbReference type="RefSeq" id="XP_026685093.1"/>
    </source>
</evidence>
<keyword evidence="2" id="KW-0963">Cytoplasm</keyword>
<evidence type="ECO:0000259" key="3">
    <source>
        <dbReference type="Pfam" id="PF02978"/>
    </source>
</evidence>
<evidence type="ECO:0000313" key="4">
    <source>
        <dbReference type="Proteomes" id="UP000079169"/>
    </source>
</evidence>
<dbReference type="Proteomes" id="UP000079169">
    <property type="component" value="Unplaced"/>
</dbReference>
<dbReference type="KEGG" id="dci:113470662"/>
<name>A0A3Q0JDR0_DIACI</name>
<dbReference type="PaxDb" id="121845-A0A3Q0JDR0"/>
<keyword evidence="4" id="KW-1185">Reference proteome</keyword>
<evidence type="ECO:0000256" key="2">
    <source>
        <dbReference type="ARBA" id="ARBA00022490"/>
    </source>
</evidence>
<dbReference type="InterPro" id="IPR004125">
    <property type="entry name" value="Signal_recog_particle_SRP54_M"/>
</dbReference>
<sequence length="216" mass="23884">MGDIEGLIDKVNELKLDDNEELIEKIKHGQFTLRDMYEQFQNIMKMGPFSQIMGMIPGFSQDFLSKGSEQESMARLKRLMTIMDSMNDGELDNRDGAKLFSKQTGRITRVAQGAGVTEKEVKDLISQYTKFAAVVKKMGGIKGLFKGGDITKNVNQTQMMKLNQQMAKMMDPRVLHQMGGMNGLQNMMRQLQQGAAGGLSNLMGGLGGDMMGGGKK</sequence>
<dbReference type="Gene3D" id="1.10.260.30">
    <property type="entry name" value="Signal recognition particle, SRP54 subunit, M-domain"/>
    <property type="match status" value="1"/>
</dbReference>
<evidence type="ECO:0000256" key="1">
    <source>
        <dbReference type="ARBA" id="ARBA00004496"/>
    </source>
</evidence>
<dbReference type="RefSeq" id="XP_026685093.1">
    <property type="nucleotide sequence ID" value="XM_026829292.1"/>
</dbReference>
<reference evidence="5" key="1">
    <citation type="submission" date="2025-08" db="UniProtKB">
        <authorList>
            <consortium name="RefSeq"/>
        </authorList>
    </citation>
    <scope>IDENTIFICATION</scope>
</reference>
<organism evidence="4 5">
    <name type="scientific">Diaphorina citri</name>
    <name type="common">Asian citrus psyllid</name>
    <dbReference type="NCBI Taxonomy" id="121845"/>
    <lineage>
        <taxon>Eukaryota</taxon>
        <taxon>Metazoa</taxon>
        <taxon>Ecdysozoa</taxon>
        <taxon>Arthropoda</taxon>
        <taxon>Hexapoda</taxon>
        <taxon>Insecta</taxon>
        <taxon>Pterygota</taxon>
        <taxon>Neoptera</taxon>
        <taxon>Paraneoptera</taxon>
        <taxon>Hemiptera</taxon>
        <taxon>Sternorrhyncha</taxon>
        <taxon>Psylloidea</taxon>
        <taxon>Psyllidae</taxon>
        <taxon>Diaphorininae</taxon>
        <taxon>Diaphorina</taxon>
    </lineage>
</organism>
<protein>
    <submittedName>
        <fullName evidence="5">Signal recognition particle 54 kDa protein-like</fullName>
    </submittedName>
</protein>
<accession>A0A3Q0JDR0</accession>
<dbReference type="GO" id="GO:0005525">
    <property type="term" value="F:GTP binding"/>
    <property type="evidence" value="ECO:0007669"/>
    <property type="project" value="InterPro"/>
</dbReference>
<proteinExistence type="predicted"/>
<comment type="subcellular location">
    <subcellularLocation>
        <location evidence="1">Cytoplasm</location>
    </subcellularLocation>
</comment>
<dbReference type="GO" id="GO:0003924">
    <property type="term" value="F:GTPase activity"/>
    <property type="evidence" value="ECO:0007669"/>
    <property type="project" value="InterPro"/>
</dbReference>
<dbReference type="GO" id="GO:0030942">
    <property type="term" value="F:endoplasmic reticulum signal peptide binding"/>
    <property type="evidence" value="ECO:0007669"/>
    <property type="project" value="TreeGrafter"/>
</dbReference>
<gene>
    <name evidence="5" type="primary">LOC113470662</name>
</gene>
<dbReference type="FunFam" id="1.10.260.30:FF:000002">
    <property type="entry name" value="Signal recognition particle 54 kDa protein"/>
    <property type="match status" value="1"/>
</dbReference>
<dbReference type="GeneID" id="113470662"/>